<comment type="caution">
    <text evidence="1">The sequence shown here is derived from an EMBL/GenBank/DDBJ whole genome shotgun (WGS) entry which is preliminary data.</text>
</comment>
<reference evidence="1 2" key="1">
    <citation type="submission" date="2010-01" db="EMBL/GenBank/DDBJ databases">
        <authorList>
            <person name="Weinstock G."/>
            <person name="Sodergren E."/>
            <person name="Clifton S."/>
            <person name="Fulton L."/>
            <person name="Fulton B."/>
            <person name="Courtney L."/>
            <person name="Fronick C."/>
            <person name="Harrison M."/>
            <person name="Strong C."/>
            <person name="Farmer C."/>
            <person name="Delahaunty K."/>
            <person name="Markovic C."/>
            <person name="Hall O."/>
            <person name="Minx P."/>
            <person name="Tomlinson C."/>
            <person name="Mitreva M."/>
            <person name="Nelson J."/>
            <person name="Hou S."/>
            <person name="Wollam A."/>
            <person name="Pepin K.H."/>
            <person name="Johnson M."/>
            <person name="Bhonagiri V."/>
            <person name="Nash W.E."/>
            <person name="Warren W."/>
            <person name="Chinwalla A."/>
            <person name="Mardis E.R."/>
            <person name="Wilson R.K."/>
        </authorList>
    </citation>
    <scope>NUCLEOTIDE SEQUENCE [LARGE SCALE GENOMIC DNA]</scope>
    <source>
        <strain evidence="1 2">DSM 2374</strain>
    </source>
</reference>
<evidence type="ECO:0000313" key="1">
    <source>
        <dbReference type="EMBL" id="EFC92633.1"/>
    </source>
</evidence>
<name>D2ZS33_METSM</name>
<dbReference type="Proteomes" id="UP000004028">
    <property type="component" value="Unassembled WGS sequence"/>
</dbReference>
<dbReference type="HOGENOM" id="CLU_051477_0_0_2"/>
<dbReference type="AlphaFoldDB" id="D2ZS33"/>
<proteinExistence type="predicted"/>
<dbReference type="EMBL" id="ABYV02000011">
    <property type="protein sequence ID" value="EFC92633.1"/>
    <property type="molecule type" value="Genomic_DNA"/>
</dbReference>
<dbReference type="PATRIC" id="fig|521002.11.peg.1614"/>
<organism evidence="1 2">
    <name type="scientific">Methanobrevibacter smithii DSM 2374</name>
    <dbReference type="NCBI Taxonomy" id="521002"/>
    <lineage>
        <taxon>Archaea</taxon>
        <taxon>Methanobacteriati</taxon>
        <taxon>Methanobacteriota</taxon>
        <taxon>Methanomada group</taxon>
        <taxon>Methanobacteria</taxon>
        <taxon>Methanobacteriales</taxon>
        <taxon>Methanobacteriaceae</taxon>
        <taxon>Methanobrevibacter</taxon>
    </lineage>
</organism>
<protein>
    <submittedName>
        <fullName evidence="1">Uncharacterized protein</fullName>
    </submittedName>
</protein>
<dbReference type="RefSeq" id="WP_004034427.1">
    <property type="nucleotide sequence ID" value="NZ_GG704759.1"/>
</dbReference>
<accession>D2ZS33</accession>
<evidence type="ECO:0000313" key="2">
    <source>
        <dbReference type="Proteomes" id="UP000004028"/>
    </source>
</evidence>
<sequence>MLDDNDKTELISQNPSIMQNKVNFNMFKIIHKLTEVGFFDFMFQNKEDKEAFLESMDLDWLEENIQYLDYPDKFNEHFLQRGWVAHGFMHTETMKNAVDIADDKGVDEAERYLVDAYGDDLKDMMFLLNYPPELKKRQMLIETAYDDFINERYHSCILLLLTIIDGFVADTNINMGRGFFNDSTELYAWDSIAAHKTGLIELHKLLYCNRGNTNLEKITIPYRNGILHGRDLNFANKECAVKLWSALFAIKEGVRDIINNGTEPQTQERASFKDVIELLAYNEDLKKACDDWVPRTLKKGRDFPESGASEEYDENSPEKRLVEFFEYWKNKNFGYMVECIDYFNGEDRTLKDKAGILARDFFRGKTLVSFRILDINDDAVSATNILTELKIKVNDKEITKEFPFRMIYLKSDDGKIGVRNFDEGSWKIVSISKIKDLS</sequence>
<gene>
    <name evidence="1" type="ORF">METSMIF1_03667</name>
</gene>